<dbReference type="PROSITE" id="PS50896">
    <property type="entry name" value="LISH"/>
    <property type="match status" value="1"/>
</dbReference>
<evidence type="ECO:0008006" key="4">
    <source>
        <dbReference type="Google" id="ProtNLM"/>
    </source>
</evidence>
<dbReference type="GeneID" id="76150033"/>
<dbReference type="Gene3D" id="2.60.120.920">
    <property type="match status" value="1"/>
</dbReference>
<sequence length="829" mass="94035">MYVIPPYLLYTYEGGKLKKKLARLSERLSIGNVISTDSSYNSMNPLEFEVDNGGPNSKFSNDPILHSIIKEKVLYKLAIIGVLGTNPMEFNSHDDVYAYELFNTFKSRLLDSGAENESEDVNRDKAKEGTAKGPSSIFNSTKVGEVDFRNCHDNVKSDGYQTYYGMSLKELLRTASSSSKARSGRTPTSIRLDKETLFDYPLPITWTPLMHSRCISSLKDQFHLDITPEDGYATITMKSEDSVSATDDLGLEMPRFYNFITDQPISSSFGIYYYELEIEQVATQATDFKTLISMNDPSVSSNSTLEVLAGFTKRVVTYDAMKATLNKTTQPSTIDLESIKHDIHHPDELDGYSNADLYMFLNTKPGEFKGSYAVNFADSNFYNSIKTAESSGRASISNMNRRLSTIGRAQQQDLDSGKIDIGVPFKTRLVSDTLSRREYKTDVIGCGINFVNKSIFITLNGVLTKVIIEKDIASNQGGSNDLFEVAGTDEATVEVFPMLGFKLSDVGKVGKVGKVDELSTSKITTNFGFKEFKFDIRSYVKQFKRENQEAIYLSLVEKIRSSTAKSNESSNLSFTERSLLHVSDDSQLLNKLVKGYLIHQGYINTFKSLNADLDKLNATDAATKDESARLLTSSHANNRQQVKSLLQTYQFEKVLGFLDENYHHEFYESASGVDTIFQIKWLDYLIGLKIYIDRRLKLHDNFEFEYQESEQEMLNKIIFKRHRLLQQYSSDAMQDEINKLSPLLLVRSKQDLDKLPKVRKLIQNHMLYFNKVWSSINAVILKSAGFKRTSNLERIFDDVDNNIAHLIQRDRDDKFKLLNLETDFMGPID</sequence>
<protein>
    <recommendedName>
        <fullName evidence="4">LisH domain-containing protein</fullName>
    </recommendedName>
</protein>
<dbReference type="InterPro" id="IPR050618">
    <property type="entry name" value="Ubq-SigPath_Reg"/>
</dbReference>
<dbReference type="InterPro" id="IPR006594">
    <property type="entry name" value="LisH"/>
</dbReference>
<gene>
    <name evidence="2" type="ORF">KGF57_001974</name>
</gene>
<dbReference type="RefSeq" id="XP_051609533.1">
    <property type="nucleotide sequence ID" value="XM_051751236.1"/>
</dbReference>
<dbReference type="AlphaFoldDB" id="A0AAD5BFX6"/>
<evidence type="ECO:0000256" key="1">
    <source>
        <dbReference type="SAM" id="MobiDB-lite"/>
    </source>
</evidence>
<dbReference type="Proteomes" id="UP001204833">
    <property type="component" value="Unassembled WGS sequence"/>
</dbReference>
<feature type="region of interest" description="Disordered" evidence="1">
    <location>
        <begin position="113"/>
        <end position="137"/>
    </location>
</feature>
<feature type="compositionally biased region" description="Basic and acidic residues" evidence="1">
    <location>
        <begin position="120"/>
        <end position="130"/>
    </location>
</feature>
<dbReference type="InterPro" id="IPR043136">
    <property type="entry name" value="B30.2/SPRY_sf"/>
</dbReference>
<keyword evidence="3" id="KW-1185">Reference proteome</keyword>
<evidence type="ECO:0000313" key="2">
    <source>
        <dbReference type="EMBL" id="KAI5960030.1"/>
    </source>
</evidence>
<organism evidence="2 3">
    <name type="scientific">Candida theae</name>
    <dbReference type="NCBI Taxonomy" id="1198502"/>
    <lineage>
        <taxon>Eukaryota</taxon>
        <taxon>Fungi</taxon>
        <taxon>Dikarya</taxon>
        <taxon>Ascomycota</taxon>
        <taxon>Saccharomycotina</taxon>
        <taxon>Pichiomycetes</taxon>
        <taxon>Debaryomycetaceae</taxon>
        <taxon>Candida/Lodderomyces clade</taxon>
        <taxon>Candida</taxon>
    </lineage>
</organism>
<name>A0AAD5BFX6_9ASCO</name>
<reference evidence="2 3" key="1">
    <citation type="journal article" date="2022" name="DNA Res.">
        <title>Genome analysis of five recently described species of the CUG-Ser clade uncovers Candida theae as a new hybrid lineage with pathogenic potential in the Candida parapsilosis species complex.</title>
        <authorList>
            <person name="Mixao V."/>
            <person name="Del Olmo V."/>
            <person name="Hegedusova E."/>
            <person name="Saus E."/>
            <person name="Pryszcz L."/>
            <person name="Cillingova A."/>
            <person name="Nosek J."/>
            <person name="Gabaldon T."/>
        </authorList>
    </citation>
    <scope>NUCLEOTIDE SEQUENCE [LARGE SCALE GENOMIC DNA]</scope>
    <source>
        <strain evidence="2 3">CBS 12239</strain>
    </source>
</reference>
<dbReference type="PANTHER" id="PTHR12864">
    <property type="entry name" value="RAN BINDING PROTEIN 9-RELATED"/>
    <property type="match status" value="1"/>
</dbReference>
<accession>A0AAD5BFX6</accession>
<dbReference type="EMBL" id="JAIHNG010000099">
    <property type="protein sequence ID" value="KAI5960030.1"/>
    <property type="molecule type" value="Genomic_DNA"/>
</dbReference>
<proteinExistence type="predicted"/>
<evidence type="ECO:0000313" key="3">
    <source>
        <dbReference type="Proteomes" id="UP001204833"/>
    </source>
</evidence>
<comment type="caution">
    <text evidence="2">The sequence shown here is derived from an EMBL/GenBank/DDBJ whole genome shotgun (WGS) entry which is preliminary data.</text>
</comment>